<dbReference type="RefSeq" id="WP_052468416.1">
    <property type="nucleotide sequence ID" value="NZ_AP014569.1"/>
</dbReference>
<dbReference type="PANTHER" id="PTHR45138">
    <property type="entry name" value="REGULATORY COMPONENTS OF SENSORY TRANSDUCTION SYSTEM"/>
    <property type="match status" value="1"/>
</dbReference>
<keyword evidence="6" id="KW-1185">Reference proteome</keyword>
<evidence type="ECO:0000313" key="6">
    <source>
        <dbReference type="Proteomes" id="UP000066014"/>
    </source>
</evidence>
<dbReference type="PROSITE" id="PS50885">
    <property type="entry name" value="HAMP"/>
    <property type="match status" value="1"/>
</dbReference>
<dbReference type="Pfam" id="PF00990">
    <property type="entry name" value="GGDEF"/>
    <property type="match status" value="1"/>
</dbReference>
<evidence type="ECO:0000313" key="5">
    <source>
        <dbReference type="EMBL" id="BAO83118.1"/>
    </source>
</evidence>
<dbReference type="HOGENOM" id="CLU_890564_0_0_4"/>
<evidence type="ECO:0000259" key="4">
    <source>
        <dbReference type="PROSITE" id="PS50887"/>
    </source>
</evidence>
<dbReference type="EMBL" id="AP014569">
    <property type="protein sequence ID" value="BAO83118.1"/>
    <property type="molecule type" value="Genomic_DNA"/>
</dbReference>
<feature type="domain" description="HAMP" evidence="3">
    <location>
        <begin position="14"/>
        <end position="46"/>
    </location>
</feature>
<dbReference type="PROSITE" id="PS50887">
    <property type="entry name" value="GGDEF"/>
    <property type="match status" value="1"/>
</dbReference>
<dbReference type="SUPFAM" id="SSF55073">
    <property type="entry name" value="Nucleotide cyclase"/>
    <property type="match status" value="1"/>
</dbReference>
<dbReference type="CDD" id="cd01949">
    <property type="entry name" value="GGDEF"/>
    <property type="match status" value="1"/>
</dbReference>
<dbReference type="STRING" id="1458426.SMCB_0890"/>
<dbReference type="GO" id="GO:0043709">
    <property type="term" value="P:cell adhesion involved in single-species biofilm formation"/>
    <property type="evidence" value="ECO:0007669"/>
    <property type="project" value="TreeGrafter"/>
</dbReference>
<dbReference type="InterPro" id="IPR000160">
    <property type="entry name" value="GGDEF_dom"/>
</dbReference>
<dbReference type="KEGG" id="cbab:SMCB_0890"/>
<gene>
    <name evidence="5" type="ORF">SMCB_0890</name>
</gene>
<dbReference type="InterPro" id="IPR029787">
    <property type="entry name" value="Nucleotide_cyclase"/>
</dbReference>
<dbReference type="GO" id="GO:0007165">
    <property type="term" value="P:signal transduction"/>
    <property type="evidence" value="ECO:0007669"/>
    <property type="project" value="InterPro"/>
</dbReference>
<evidence type="ECO:0000256" key="2">
    <source>
        <dbReference type="ARBA" id="ARBA00034247"/>
    </source>
</evidence>
<dbReference type="Gene3D" id="3.30.70.270">
    <property type="match status" value="1"/>
</dbReference>
<evidence type="ECO:0000256" key="1">
    <source>
        <dbReference type="ARBA" id="ARBA00012528"/>
    </source>
</evidence>
<accession>A0A060NU80</accession>
<name>A0A060NU80_9BURK</name>
<dbReference type="GO" id="GO:0052621">
    <property type="term" value="F:diguanylate cyclase activity"/>
    <property type="evidence" value="ECO:0007669"/>
    <property type="project" value="UniProtKB-EC"/>
</dbReference>
<dbReference type="GO" id="GO:0005886">
    <property type="term" value="C:plasma membrane"/>
    <property type="evidence" value="ECO:0007669"/>
    <property type="project" value="TreeGrafter"/>
</dbReference>
<dbReference type="CDD" id="cd06225">
    <property type="entry name" value="HAMP"/>
    <property type="match status" value="1"/>
</dbReference>
<sequence length="312" mass="34677">MIGQIDALSTGDVDLRKKVVIRTDDEIGQLSDKFNQLVERVYGMTVYKKVIEDEATLEDVYRRFEPDPGFGHVCTPMLAGGHTIGVAQMRFAIDANGAALDAGMSKKLFSANTYIEQSISVLEAKRLMATLRESAMIDPLTGLYNRRFLQDHTQQIISGVLRRKTQIGLLLCDLDYFKQVNDSYGHDVGDLLLKQTSQTLRSAVRDSDIVIRFGGEEFLVLLIDVCPGDSLAVAEKIRLAIEQMKVNINGETLRKTISVGGQRVPRRHRRFLAGDQVRRRGPVPGQRPRPQPGAALCPRDVAAGRVLKFARG</sequence>
<dbReference type="SMART" id="SM00267">
    <property type="entry name" value="GGDEF"/>
    <property type="match status" value="1"/>
</dbReference>
<dbReference type="AlphaFoldDB" id="A0A060NU80"/>
<dbReference type="PANTHER" id="PTHR45138:SF9">
    <property type="entry name" value="DIGUANYLATE CYCLASE DGCM-RELATED"/>
    <property type="match status" value="1"/>
</dbReference>
<dbReference type="Proteomes" id="UP000066014">
    <property type="component" value="Chromosome"/>
</dbReference>
<proteinExistence type="predicted"/>
<dbReference type="InterPro" id="IPR043128">
    <property type="entry name" value="Rev_trsase/Diguanyl_cyclase"/>
</dbReference>
<protein>
    <recommendedName>
        <fullName evidence="1">diguanylate cyclase</fullName>
        <ecNumber evidence="1">2.7.7.65</ecNumber>
    </recommendedName>
</protein>
<evidence type="ECO:0000259" key="3">
    <source>
        <dbReference type="PROSITE" id="PS50885"/>
    </source>
</evidence>
<dbReference type="InterPro" id="IPR050469">
    <property type="entry name" value="Diguanylate_Cyclase"/>
</dbReference>
<reference evidence="5 6" key="1">
    <citation type="journal article" date="2014" name="Nat. Commun.">
        <title>Physiological and genomic features of highly alkaliphilic hydrogen-utilizing Betaproteobacteria from a continental serpentinizing site.</title>
        <authorList>
            <person name="Suzuki S."/>
            <person name="Kuenen J.G."/>
            <person name="Schipper K."/>
            <person name="van der Velde S."/>
            <person name="Ishii S."/>
            <person name="Wu A."/>
            <person name="Sorokin D.Y."/>
            <person name="Tenney A."/>
            <person name="Meng X.Y."/>
            <person name="Morrill P.L."/>
            <person name="Kamagata Y."/>
            <person name="Muyzer G."/>
            <person name="Nealson K.H."/>
        </authorList>
    </citation>
    <scope>NUCLEOTIDE SEQUENCE [LARGE SCALE GENOMIC DNA]</scope>
    <source>
        <strain evidence="5 6">B1</strain>
    </source>
</reference>
<dbReference type="EC" id="2.7.7.65" evidence="1"/>
<feature type="domain" description="GGDEF" evidence="4">
    <location>
        <begin position="165"/>
        <end position="312"/>
    </location>
</feature>
<dbReference type="NCBIfam" id="TIGR00254">
    <property type="entry name" value="GGDEF"/>
    <property type="match status" value="1"/>
</dbReference>
<organism evidence="5 6">
    <name type="scientific">Serpentinimonas maccroryi</name>
    <dbReference type="NCBI Taxonomy" id="1458426"/>
    <lineage>
        <taxon>Bacteria</taxon>
        <taxon>Pseudomonadati</taxon>
        <taxon>Pseudomonadota</taxon>
        <taxon>Betaproteobacteria</taxon>
        <taxon>Burkholderiales</taxon>
        <taxon>Comamonadaceae</taxon>
        <taxon>Serpentinimonas</taxon>
    </lineage>
</organism>
<dbReference type="InterPro" id="IPR003660">
    <property type="entry name" value="HAMP_dom"/>
</dbReference>
<comment type="catalytic activity">
    <reaction evidence="2">
        <text>2 GTP = 3',3'-c-di-GMP + 2 diphosphate</text>
        <dbReference type="Rhea" id="RHEA:24898"/>
        <dbReference type="ChEBI" id="CHEBI:33019"/>
        <dbReference type="ChEBI" id="CHEBI:37565"/>
        <dbReference type="ChEBI" id="CHEBI:58805"/>
        <dbReference type="EC" id="2.7.7.65"/>
    </reaction>
</comment>
<dbReference type="OrthoDB" id="9805474at2"/>
<dbReference type="GO" id="GO:1902201">
    <property type="term" value="P:negative regulation of bacterial-type flagellum-dependent cell motility"/>
    <property type="evidence" value="ECO:0007669"/>
    <property type="project" value="TreeGrafter"/>
</dbReference>